<proteinExistence type="predicted"/>
<dbReference type="Proteomes" id="UP000651837">
    <property type="component" value="Unassembled WGS sequence"/>
</dbReference>
<protein>
    <submittedName>
        <fullName evidence="1">Uncharacterized protein</fullName>
    </submittedName>
</protein>
<evidence type="ECO:0000313" key="1">
    <source>
        <dbReference type="EMBL" id="MBD1260966.1"/>
    </source>
</evidence>
<sequence>MKFDKMATGLLRIQPHRKNLWRTSTDNYGMSLPHSPCWKSQIGKRHLFVLPIMCEKFGVEPLPYTFSLNRFQGKYNWSKLKLKSKFTMMDFTHATVASMEDQFSNQLLDQPYSNSKRQATNFQRHRYLIAAHNTNLP</sequence>
<evidence type="ECO:0000313" key="2">
    <source>
        <dbReference type="Proteomes" id="UP000651837"/>
    </source>
</evidence>
<dbReference type="RefSeq" id="WP_146197823.1">
    <property type="nucleotide sequence ID" value="NZ_JACWLN010000004.1"/>
</dbReference>
<gene>
    <name evidence="1" type="ORF">HZY62_10240</name>
</gene>
<organism evidence="1 2">
    <name type="scientific">Maribacter polysiphoniae</name>
    <dbReference type="NCBI Taxonomy" id="429344"/>
    <lineage>
        <taxon>Bacteria</taxon>
        <taxon>Pseudomonadati</taxon>
        <taxon>Bacteroidota</taxon>
        <taxon>Flavobacteriia</taxon>
        <taxon>Flavobacteriales</taxon>
        <taxon>Flavobacteriaceae</taxon>
        <taxon>Maribacter</taxon>
    </lineage>
</organism>
<comment type="caution">
    <text evidence="1">The sequence shown here is derived from an EMBL/GenBank/DDBJ whole genome shotgun (WGS) entry which is preliminary data.</text>
</comment>
<accession>A0ABR7W1V4</accession>
<name>A0ABR7W1V4_9FLAO</name>
<keyword evidence="2" id="KW-1185">Reference proteome</keyword>
<reference evidence="1 2" key="1">
    <citation type="submission" date="2020-07" db="EMBL/GenBank/DDBJ databases">
        <title>The draft genome sequence of Maribacter polysiphoniae KCTC 22021.</title>
        <authorList>
            <person name="Mu L."/>
        </authorList>
    </citation>
    <scope>NUCLEOTIDE SEQUENCE [LARGE SCALE GENOMIC DNA]</scope>
    <source>
        <strain evidence="1 2">KCTC 22021</strain>
    </source>
</reference>
<dbReference type="EMBL" id="JACWLN010000004">
    <property type="protein sequence ID" value="MBD1260966.1"/>
    <property type="molecule type" value="Genomic_DNA"/>
</dbReference>